<accession>A0A1Q4HK67</accession>
<dbReference type="SUPFAM" id="SSF69593">
    <property type="entry name" value="Glycerol-3-phosphate (1)-acyltransferase"/>
    <property type="match status" value="1"/>
</dbReference>
<evidence type="ECO:0000313" key="3">
    <source>
        <dbReference type="Proteomes" id="UP000191039"/>
    </source>
</evidence>
<dbReference type="GO" id="GO:0016020">
    <property type="term" value="C:membrane"/>
    <property type="evidence" value="ECO:0007669"/>
    <property type="project" value="TreeGrafter"/>
</dbReference>
<evidence type="ECO:0000313" key="2">
    <source>
        <dbReference type="EMBL" id="OPE54456.1"/>
    </source>
</evidence>
<dbReference type="SMART" id="SM00563">
    <property type="entry name" value="PlsC"/>
    <property type="match status" value="1"/>
</dbReference>
<dbReference type="PANTHER" id="PTHR22753">
    <property type="entry name" value="TRANSMEMBRANE PROTEIN 68"/>
    <property type="match status" value="1"/>
</dbReference>
<reference evidence="2 3" key="1">
    <citation type="submission" date="2016-09" db="EMBL/GenBank/DDBJ databases">
        <title>genome sequences of unsequenced Mycobacteria.</title>
        <authorList>
            <person name="Greninger A.L."/>
            <person name="Jerome K.R."/>
            <person name="Mcnair B."/>
            <person name="Wallis C."/>
            <person name="Fang F."/>
        </authorList>
    </citation>
    <scope>NUCLEOTIDE SEQUENCE [LARGE SCALE GENOMIC DNA]</scope>
    <source>
        <strain evidence="2 3">BM1</strain>
    </source>
</reference>
<proteinExistence type="predicted"/>
<gene>
    <name evidence="2" type="ORF">BV510_10230</name>
</gene>
<dbReference type="PIRSF" id="PIRSF016753">
    <property type="entry name" value="P_lipid/glycerol_ac_tran_prd"/>
    <property type="match status" value="1"/>
</dbReference>
<dbReference type="Pfam" id="PF01553">
    <property type="entry name" value="Acyltransferase"/>
    <property type="match status" value="1"/>
</dbReference>
<name>A0A1Q4HK67_9MYCO</name>
<organism evidence="2 3">
    <name type="scientific">Mycolicibacterium diernhoferi</name>
    <dbReference type="NCBI Taxonomy" id="1801"/>
    <lineage>
        <taxon>Bacteria</taxon>
        <taxon>Bacillati</taxon>
        <taxon>Actinomycetota</taxon>
        <taxon>Actinomycetes</taxon>
        <taxon>Mycobacteriales</taxon>
        <taxon>Mycobacteriaceae</taxon>
        <taxon>Mycolicibacterium</taxon>
    </lineage>
</organism>
<dbReference type="AlphaFoldDB" id="A0A1Q4HK67"/>
<dbReference type="InterPro" id="IPR016676">
    <property type="entry name" value="P_lipid/glycerol_AcTrfase_prd"/>
</dbReference>
<dbReference type="GO" id="GO:0016746">
    <property type="term" value="F:acyltransferase activity"/>
    <property type="evidence" value="ECO:0007669"/>
    <property type="project" value="UniProtKB-KW"/>
</dbReference>
<keyword evidence="2" id="KW-0808">Transferase</keyword>
<keyword evidence="2" id="KW-0012">Acyltransferase</keyword>
<dbReference type="STRING" id="1801.BRW64_05890"/>
<dbReference type="CDD" id="cd07987">
    <property type="entry name" value="LPLAT_MGAT-like"/>
    <property type="match status" value="1"/>
</dbReference>
<dbReference type="EMBL" id="MIJD01000085">
    <property type="protein sequence ID" value="OPE54456.1"/>
    <property type="molecule type" value="Genomic_DNA"/>
</dbReference>
<comment type="caution">
    <text evidence="2">The sequence shown here is derived from an EMBL/GenBank/DDBJ whole genome shotgun (WGS) entry which is preliminary data.</text>
</comment>
<protein>
    <submittedName>
        <fullName evidence="2">Glycerol acyltransferase</fullName>
    </submittedName>
</protein>
<dbReference type="InterPro" id="IPR002123">
    <property type="entry name" value="Plipid/glycerol_acylTrfase"/>
</dbReference>
<dbReference type="PANTHER" id="PTHR22753:SF14">
    <property type="entry name" value="MONOACYLGLYCEROL_DIACYLGLYCEROL O-ACYLTRANSFERASE"/>
    <property type="match status" value="1"/>
</dbReference>
<evidence type="ECO:0000259" key="1">
    <source>
        <dbReference type="SMART" id="SM00563"/>
    </source>
</evidence>
<feature type="domain" description="Phospholipid/glycerol acyltransferase" evidence="1">
    <location>
        <begin position="57"/>
        <end position="176"/>
    </location>
</feature>
<dbReference type="Proteomes" id="UP000191039">
    <property type="component" value="Unassembled WGS sequence"/>
</dbReference>
<sequence>MTASAEGGVMDDDTNSEIAKWDPAMAQRISNLIGPIVSRYFRADVKDIANVPATGGALVVANHSGGVLTPDVLIFAPAFYGAFGYDRPLHILAHYGVLMGPWGSILSQAGAIEASPENAETALRSDAVVLVFPGGDYDAFRPSQSANVIDFEGRTGYVRTALQTRVPIVPMVSIGGQETQWFMARGDRLARRLGLHRIRFKALPLTFGLPFGLTTVLPANIPLPSKIVMRVLPPIDVTEQFGEDPDIDEVDAHVRAVMQTALDELARQRRFPILG</sequence>